<keyword evidence="3" id="KW-0732">Signal</keyword>
<dbReference type="InterPro" id="IPR057135">
    <property type="entry name" value="At4g27190-like_LRR"/>
</dbReference>
<reference evidence="5" key="1">
    <citation type="submission" date="2020-03" db="EMBL/GenBank/DDBJ databases">
        <title>A high-quality chromosome-level genome assembly of a woody plant with both climbing and erect habits, Rhamnella rubrinervis.</title>
        <authorList>
            <person name="Lu Z."/>
            <person name="Yang Y."/>
            <person name="Zhu X."/>
            <person name="Sun Y."/>
        </authorList>
    </citation>
    <scope>NUCLEOTIDE SEQUENCE</scope>
    <source>
        <strain evidence="5">BYM</strain>
        <tissue evidence="5">Leaf</tissue>
    </source>
</reference>
<sequence length="472" mass="53366">MRALHLGFCVLADISSIGALVNFEVLSLCGSKFEELPREIGCLQHLKLLDIACCEFNGIVPGVLSSLTRLEELYMRYTFTKWSPVQKDLEKISASLAELIRLDDHLKVLDFGPQELHWFLEVEGFTNSNLSGELPFSLLENLRLKDMKLIKALCHPDFLQEAATRQMQLESNIVVELQLFHNLKLLQLEGCYEINHVFGTSLARGSLPQLQRLSVIECPEMEGIVYKETGENGQNIADMKTMVFPKLRVLELDTLYVLTSLYRAMDDNSSVQLCPSRNDIHMTPKVPESPNVLVPFKILKWLTSLELLRLSSCSQARVVFDFHGLMVMPLPEKEKANNSELIGDDDKDDDHFHGIDHRYGCLKCLPPLARKHKSVKGNNNNNTAQKKSQDDQIIATSSHPDSQGEVRDHRVTEKVLYNEKDLEVEGCFSLAVIFNFGEGHGSSPPVLNKLRHLKLDYLNGLTFGTLKIVHSR</sequence>
<proteinExistence type="predicted"/>
<evidence type="ECO:0000256" key="1">
    <source>
        <dbReference type="ARBA" id="ARBA00022821"/>
    </source>
</evidence>
<feature type="signal peptide" evidence="3">
    <location>
        <begin position="1"/>
        <end position="19"/>
    </location>
</feature>
<evidence type="ECO:0000313" key="6">
    <source>
        <dbReference type="Proteomes" id="UP000796880"/>
    </source>
</evidence>
<evidence type="ECO:0000259" key="4">
    <source>
        <dbReference type="Pfam" id="PF23247"/>
    </source>
</evidence>
<dbReference type="OrthoDB" id="1165828at2759"/>
<dbReference type="AlphaFoldDB" id="A0A8K0H4J5"/>
<evidence type="ECO:0000256" key="2">
    <source>
        <dbReference type="SAM" id="MobiDB-lite"/>
    </source>
</evidence>
<dbReference type="PANTHER" id="PTHR33463">
    <property type="entry name" value="NB-ARC DOMAIN-CONTAINING PROTEIN-RELATED"/>
    <property type="match status" value="1"/>
</dbReference>
<dbReference type="SUPFAM" id="SSF52047">
    <property type="entry name" value="RNI-like"/>
    <property type="match status" value="1"/>
</dbReference>
<organism evidence="5 6">
    <name type="scientific">Rhamnella rubrinervis</name>
    <dbReference type="NCBI Taxonomy" id="2594499"/>
    <lineage>
        <taxon>Eukaryota</taxon>
        <taxon>Viridiplantae</taxon>
        <taxon>Streptophyta</taxon>
        <taxon>Embryophyta</taxon>
        <taxon>Tracheophyta</taxon>
        <taxon>Spermatophyta</taxon>
        <taxon>Magnoliopsida</taxon>
        <taxon>eudicotyledons</taxon>
        <taxon>Gunneridae</taxon>
        <taxon>Pentapetalae</taxon>
        <taxon>rosids</taxon>
        <taxon>fabids</taxon>
        <taxon>Rosales</taxon>
        <taxon>Rhamnaceae</taxon>
        <taxon>rhamnoid group</taxon>
        <taxon>Rhamneae</taxon>
        <taxon>Rhamnella</taxon>
    </lineage>
</organism>
<dbReference type="PANTHER" id="PTHR33463:SF198">
    <property type="entry name" value="RPP4C3"/>
    <property type="match status" value="1"/>
</dbReference>
<evidence type="ECO:0000313" key="5">
    <source>
        <dbReference type="EMBL" id="KAF3445363.1"/>
    </source>
</evidence>
<feature type="domain" description="Disease resistance protein At4g27190-like leucine-rich repeats" evidence="4">
    <location>
        <begin position="169"/>
        <end position="264"/>
    </location>
</feature>
<accession>A0A8K0H4J5</accession>
<feature type="compositionally biased region" description="Polar residues" evidence="2">
    <location>
        <begin position="376"/>
        <end position="386"/>
    </location>
</feature>
<feature type="chain" id="PRO_5035423641" description="Disease resistance protein At4g27190-like leucine-rich repeats domain-containing protein" evidence="3">
    <location>
        <begin position="20"/>
        <end position="472"/>
    </location>
</feature>
<gene>
    <name evidence="5" type="ORF">FNV43_RR10539</name>
</gene>
<comment type="caution">
    <text evidence="5">The sequence shown here is derived from an EMBL/GenBank/DDBJ whole genome shotgun (WGS) entry which is preliminary data.</text>
</comment>
<evidence type="ECO:0000256" key="3">
    <source>
        <dbReference type="SAM" id="SignalP"/>
    </source>
</evidence>
<protein>
    <recommendedName>
        <fullName evidence="4">Disease resistance protein At4g27190-like leucine-rich repeats domain-containing protein</fullName>
    </recommendedName>
</protein>
<dbReference type="InterPro" id="IPR032675">
    <property type="entry name" value="LRR_dom_sf"/>
</dbReference>
<dbReference type="Pfam" id="PF23247">
    <property type="entry name" value="LRR_RPS2"/>
    <property type="match status" value="1"/>
</dbReference>
<dbReference type="InterPro" id="IPR050905">
    <property type="entry name" value="Plant_NBS-LRR"/>
</dbReference>
<dbReference type="EMBL" id="VOIH02000005">
    <property type="protein sequence ID" value="KAF3445363.1"/>
    <property type="molecule type" value="Genomic_DNA"/>
</dbReference>
<feature type="region of interest" description="Disordered" evidence="2">
    <location>
        <begin position="372"/>
        <end position="408"/>
    </location>
</feature>
<name>A0A8K0H4J5_9ROSA</name>
<keyword evidence="6" id="KW-1185">Reference proteome</keyword>
<dbReference type="Gene3D" id="3.80.10.10">
    <property type="entry name" value="Ribonuclease Inhibitor"/>
    <property type="match status" value="1"/>
</dbReference>
<keyword evidence="1" id="KW-0611">Plant defense</keyword>
<dbReference type="Proteomes" id="UP000796880">
    <property type="component" value="Unassembled WGS sequence"/>
</dbReference>